<evidence type="ECO:0000313" key="2">
    <source>
        <dbReference type="Proteomes" id="UP000020406"/>
    </source>
</evidence>
<dbReference type="Proteomes" id="UP000020406">
    <property type="component" value="Unassembled WGS sequence"/>
</dbReference>
<organism evidence="1 2">
    <name type="scientific">Xylella taiwanensis</name>
    <dbReference type="NCBI Taxonomy" id="1444770"/>
    <lineage>
        <taxon>Bacteria</taxon>
        <taxon>Pseudomonadati</taxon>
        <taxon>Pseudomonadota</taxon>
        <taxon>Gammaproteobacteria</taxon>
        <taxon>Lysobacterales</taxon>
        <taxon>Lysobacteraceae</taxon>
        <taxon>Xylella</taxon>
    </lineage>
</organism>
<dbReference type="KEGG" id="xtw:AB672_04425"/>
<accession>Z9JGG9</accession>
<proteinExistence type="predicted"/>
<dbReference type="STRING" id="1444770.AF72_12660"/>
<comment type="caution">
    <text evidence="1">The sequence shown here is derived from an EMBL/GenBank/DDBJ whole genome shotgun (WGS) entry which is preliminary data.</text>
</comment>
<dbReference type="PATRIC" id="fig|1444770.3.peg.3000"/>
<dbReference type="EMBL" id="JDSQ01000033">
    <property type="protein sequence ID" value="EWS77093.1"/>
    <property type="molecule type" value="Genomic_DNA"/>
</dbReference>
<name>Z9JGG9_9GAMM</name>
<gene>
    <name evidence="1" type="ORF">AF72_12660</name>
</gene>
<protein>
    <submittedName>
        <fullName evidence="1">Uncharacterized protein</fullName>
    </submittedName>
</protein>
<sequence>MRADVDSRGSWDSGGVGKVRRQWTIGGRKLTLPRLRCSKGVVITPSHRDKKMMKHDKRQKLVGYLKRFLRKPWFIQLVMVVWKLLDRFF</sequence>
<evidence type="ECO:0000313" key="1">
    <source>
        <dbReference type="EMBL" id="EWS77093.1"/>
    </source>
</evidence>
<reference evidence="1 2" key="1">
    <citation type="journal article" date="2014" name="Genome Announc.">
        <title>Draft Genome Sequence of Xylella fastidiosa Pear Leaf Scorch Strain in Taiwan.</title>
        <authorList>
            <person name="Su C.C."/>
            <person name="Deng W.L."/>
            <person name="Jan F.J."/>
            <person name="Chang C.J."/>
            <person name="Huang H."/>
            <person name="Chen J."/>
        </authorList>
    </citation>
    <scope>NUCLEOTIDE SEQUENCE [LARGE SCALE GENOMIC DNA]</scope>
    <source>
        <strain evidence="1 2">PLS229</strain>
    </source>
</reference>
<dbReference type="AlphaFoldDB" id="Z9JGG9"/>